<gene>
    <name evidence="1" type="ORF">SAMN04489713_13531</name>
</gene>
<protein>
    <submittedName>
        <fullName evidence="1">Uncharacterized protein</fullName>
    </submittedName>
</protein>
<dbReference type="GeneID" id="99652937"/>
<evidence type="ECO:0000313" key="2">
    <source>
        <dbReference type="Proteomes" id="UP000183413"/>
    </source>
</evidence>
<dbReference type="RefSeq" id="WP_075025003.1">
    <property type="nucleotide sequence ID" value="NZ_CP083237.1"/>
</dbReference>
<keyword evidence="2" id="KW-1185">Reference proteome</keyword>
<dbReference type="InParanoid" id="A0A1I5YP23"/>
<accession>A0A1I5YP23</accession>
<dbReference type="AlphaFoldDB" id="A0A1I5YP23"/>
<evidence type="ECO:0000313" key="1">
    <source>
        <dbReference type="EMBL" id="SFQ45943.1"/>
    </source>
</evidence>
<organism evidence="1 2">
    <name type="scientific">Actinomadura madurae</name>
    <dbReference type="NCBI Taxonomy" id="1993"/>
    <lineage>
        <taxon>Bacteria</taxon>
        <taxon>Bacillati</taxon>
        <taxon>Actinomycetota</taxon>
        <taxon>Actinomycetes</taxon>
        <taxon>Streptosporangiales</taxon>
        <taxon>Thermomonosporaceae</taxon>
        <taxon>Actinomadura</taxon>
    </lineage>
</organism>
<name>A0A1I5YP23_9ACTN</name>
<proteinExistence type="predicted"/>
<sequence>MLPVCVHSRSGVPPGRVDDLTGDLGAVLDKESLITAGQAMSWQSTFTCGAVTAVPLTPASAMIFKTPGPADPQRWHDRFTRGLAHRMAGELTIAAVTTELLGHAAMGDTNEDAVLLGSAIDALGRLLADLTEAQRPEEGADRIVTDAKRTHEALLGVVRQRVHVRRQKEFTVHTVRSVTKDRNRADLERAVARVGLPWPSRAGQGIGGELGLARWRAAMQAHGHQMWSRTEREDVLVTELWLRDPPEARGSGSRIPSGS</sequence>
<reference evidence="1 2" key="1">
    <citation type="submission" date="2016-10" db="EMBL/GenBank/DDBJ databases">
        <authorList>
            <person name="de Groot N.N."/>
        </authorList>
    </citation>
    <scope>NUCLEOTIDE SEQUENCE [LARGE SCALE GENOMIC DNA]</scope>
    <source>
        <strain evidence="1 2">DSM 43067</strain>
    </source>
</reference>
<dbReference type="EMBL" id="FOVH01000035">
    <property type="protein sequence ID" value="SFQ45943.1"/>
    <property type="molecule type" value="Genomic_DNA"/>
</dbReference>
<dbReference type="Proteomes" id="UP000183413">
    <property type="component" value="Unassembled WGS sequence"/>
</dbReference>